<comment type="caution">
    <text evidence="4">The sequence shown here is derived from an EMBL/GenBank/DDBJ whole genome shotgun (WGS) entry which is preliminary data.</text>
</comment>
<accession>A0AAD9J980</accession>
<dbReference type="AlphaFoldDB" id="A0AAD9J980"/>
<protein>
    <recommendedName>
        <fullName evidence="3">CUB domain-containing protein</fullName>
    </recommendedName>
</protein>
<keyword evidence="2" id="KW-1015">Disulfide bond</keyword>
<keyword evidence="1" id="KW-0677">Repeat</keyword>
<feature type="domain" description="CUB" evidence="3">
    <location>
        <begin position="4"/>
        <end position="72"/>
    </location>
</feature>
<gene>
    <name evidence="4" type="ORF">LSH36_520g01086</name>
</gene>
<name>A0AAD9J980_9ANNE</name>
<evidence type="ECO:0000256" key="2">
    <source>
        <dbReference type="ARBA" id="ARBA00023157"/>
    </source>
</evidence>
<dbReference type="Gene3D" id="2.60.120.290">
    <property type="entry name" value="Spermadhesin, CUB domain"/>
    <property type="match status" value="1"/>
</dbReference>
<evidence type="ECO:0000313" key="4">
    <source>
        <dbReference type="EMBL" id="KAK2148025.1"/>
    </source>
</evidence>
<organism evidence="4 5">
    <name type="scientific">Paralvinella palmiformis</name>
    <dbReference type="NCBI Taxonomy" id="53620"/>
    <lineage>
        <taxon>Eukaryota</taxon>
        <taxon>Metazoa</taxon>
        <taxon>Spiralia</taxon>
        <taxon>Lophotrochozoa</taxon>
        <taxon>Annelida</taxon>
        <taxon>Polychaeta</taxon>
        <taxon>Sedentaria</taxon>
        <taxon>Canalipalpata</taxon>
        <taxon>Terebellida</taxon>
        <taxon>Terebelliformia</taxon>
        <taxon>Alvinellidae</taxon>
        <taxon>Paralvinella</taxon>
    </lineage>
</organism>
<dbReference type="CDD" id="cd00041">
    <property type="entry name" value="CUB"/>
    <property type="match status" value="1"/>
</dbReference>
<sequence length="79" mass="8636">MSLTIKIEFKDFITERVYDLVTVYDGSSTSTLALATLSGESVRDGYSVQSTGQYMTVRLQTDSSVQMMGFQACVCTSGK</sequence>
<proteinExistence type="predicted"/>
<dbReference type="InterPro" id="IPR000859">
    <property type="entry name" value="CUB_dom"/>
</dbReference>
<dbReference type="Pfam" id="PF00431">
    <property type="entry name" value="CUB"/>
    <property type="match status" value="1"/>
</dbReference>
<dbReference type="PANTHER" id="PTHR24251">
    <property type="entry name" value="OVOCHYMASE-RELATED"/>
    <property type="match status" value="1"/>
</dbReference>
<dbReference type="EMBL" id="JAODUP010000520">
    <property type="protein sequence ID" value="KAK2148025.1"/>
    <property type="molecule type" value="Genomic_DNA"/>
</dbReference>
<dbReference type="InterPro" id="IPR035914">
    <property type="entry name" value="Sperma_CUB_dom_sf"/>
</dbReference>
<dbReference type="Proteomes" id="UP001208570">
    <property type="component" value="Unassembled WGS sequence"/>
</dbReference>
<evidence type="ECO:0000259" key="3">
    <source>
        <dbReference type="Pfam" id="PF00431"/>
    </source>
</evidence>
<dbReference type="SUPFAM" id="SSF49854">
    <property type="entry name" value="Spermadhesin, CUB domain"/>
    <property type="match status" value="1"/>
</dbReference>
<reference evidence="4" key="1">
    <citation type="journal article" date="2023" name="Mol. Biol. Evol.">
        <title>Third-Generation Sequencing Reveals the Adaptive Role of the Epigenome in Three Deep-Sea Polychaetes.</title>
        <authorList>
            <person name="Perez M."/>
            <person name="Aroh O."/>
            <person name="Sun Y."/>
            <person name="Lan Y."/>
            <person name="Juniper S.K."/>
            <person name="Young C.R."/>
            <person name="Angers B."/>
            <person name="Qian P.Y."/>
        </authorList>
    </citation>
    <scope>NUCLEOTIDE SEQUENCE</scope>
    <source>
        <strain evidence="4">P08H-3</strain>
    </source>
</reference>
<evidence type="ECO:0000313" key="5">
    <source>
        <dbReference type="Proteomes" id="UP001208570"/>
    </source>
</evidence>
<keyword evidence="5" id="KW-1185">Reference proteome</keyword>
<dbReference type="PANTHER" id="PTHR24251:SF30">
    <property type="entry name" value="MEMBRANE FRIZZLED-RELATED PROTEIN"/>
    <property type="match status" value="1"/>
</dbReference>
<evidence type="ECO:0000256" key="1">
    <source>
        <dbReference type="ARBA" id="ARBA00022737"/>
    </source>
</evidence>